<accession>A0A401TQZ5</accession>
<name>A0A401TQZ5_CHIPU</name>
<dbReference type="Proteomes" id="UP000287033">
    <property type="component" value="Unassembled WGS sequence"/>
</dbReference>
<comment type="caution">
    <text evidence="2">The sequence shown here is derived from an EMBL/GenBank/DDBJ whole genome shotgun (WGS) entry which is preliminary data.</text>
</comment>
<organism evidence="2 3">
    <name type="scientific">Chiloscyllium punctatum</name>
    <name type="common">Brownbanded bambooshark</name>
    <name type="synonym">Hemiscyllium punctatum</name>
    <dbReference type="NCBI Taxonomy" id="137246"/>
    <lineage>
        <taxon>Eukaryota</taxon>
        <taxon>Metazoa</taxon>
        <taxon>Chordata</taxon>
        <taxon>Craniata</taxon>
        <taxon>Vertebrata</taxon>
        <taxon>Chondrichthyes</taxon>
        <taxon>Elasmobranchii</taxon>
        <taxon>Galeomorphii</taxon>
        <taxon>Galeoidea</taxon>
        <taxon>Orectolobiformes</taxon>
        <taxon>Hemiscylliidae</taxon>
        <taxon>Chiloscyllium</taxon>
    </lineage>
</organism>
<gene>
    <name evidence="2" type="ORF">chiPu_0029518</name>
</gene>
<dbReference type="AlphaFoldDB" id="A0A401TQZ5"/>
<evidence type="ECO:0000313" key="2">
    <source>
        <dbReference type="EMBL" id="GCC45087.1"/>
    </source>
</evidence>
<evidence type="ECO:0000256" key="1">
    <source>
        <dbReference type="SAM" id="MobiDB-lite"/>
    </source>
</evidence>
<keyword evidence="3" id="KW-1185">Reference proteome</keyword>
<proteinExistence type="predicted"/>
<dbReference type="EMBL" id="BEZZ01158876">
    <property type="protein sequence ID" value="GCC45087.1"/>
    <property type="molecule type" value="Genomic_DNA"/>
</dbReference>
<evidence type="ECO:0000313" key="3">
    <source>
        <dbReference type="Proteomes" id="UP000287033"/>
    </source>
</evidence>
<feature type="region of interest" description="Disordered" evidence="1">
    <location>
        <begin position="1"/>
        <end position="78"/>
    </location>
</feature>
<reference evidence="2 3" key="1">
    <citation type="journal article" date="2018" name="Nat. Ecol. Evol.">
        <title>Shark genomes provide insights into elasmobranch evolution and the origin of vertebrates.</title>
        <authorList>
            <person name="Hara Y"/>
            <person name="Yamaguchi K"/>
            <person name="Onimaru K"/>
            <person name="Kadota M"/>
            <person name="Koyanagi M"/>
            <person name="Keeley SD"/>
            <person name="Tatsumi K"/>
            <person name="Tanaka K"/>
            <person name="Motone F"/>
            <person name="Kageyama Y"/>
            <person name="Nozu R"/>
            <person name="Adachi N"/>
            <person name="Nishimura O"/>
            <person name="Nakagawa R"/>
            <person name="Tanegashima C"/>
            <person name="Kiyatake I"/>
            <person name="Matsumoto R"/>
            <person name="Murakumo K"/>
            <person name="Nishida K"/>
            <person name="Terakita A"/>
            <person name="Kuratani S"/>
            <person name="Sato K"/>
            <person name="Hyodo S Kuraku.S."/>
        </authorList>
    </citation>
    <scope>NUCLEOTIDE SEQUENCE [LARGE SCALE GENOMIC DNA]</scope>
</reference>
<protein>
    <submittedName>
        <fullName evidence="2">Uncharacterized protein</fullName>
    </submittedName>
</protein>
<feature type="compositionally biased region" description="Basic and acidic residues" evidence="1">
    <location>
        <begin position="1"/>
        <end position="14"/>
    </location>
</feature>
<sequence>MCRTVEPRGARGRCEGGGLRSPTEKERGGGGEDAPPQAGGTAPPSPGRHLRPECPPKSGGNLQQVPRAGLEANAPAPDSMHRLEIFGCTQPQIHRPRNAGQIHRWGMGSTDPALNALVPG</sequence>